<dbReference type="InParanoid" id="A0A409XM54"/>
<feature type="region of interest" description="Disordered" evidence="1">
    <location>
        <begin position="27"/>
        <end position="61"/>
    </location>
</feature>
<dbReference type="Proteomes" id="UP000283269">
    <property type="component" value="Unassembled WGS sequence"/>
</dbReference>
<keyword evidence="3" id="KW-1185">Reference proteome</keyword>
<feature type="compositionally biased region" description="Polar residues" evidence="1">
    <location>
        <begin position="47"/>
        <end position="61"/>
    </location>
</feature>
<name>A0A409XM54_PSICY</name>
<evidence type="ECO:0000313" key="3">
    <source>
        <dbReference type="Proteomes" id="UP000283269"/>
    </source>
</evidence>
<accession>A0A409XM54</accession>
<dbReference type="AlphaFoldDB" id="A0A409XM54"/>
<comment type="caution">
    <text evidence="2">The sequence shown here is derived from an EMBL/GenBank/DDBJ whole genome shotgun (WGS) entry which is preliminary data.</text>
</comment>
<sequence>MSVCIVFVLMEIDNSGESKVTLELHGKVQSTHHQDEKLHDGIDQNEENTIQTLNSVPPTKS</sequence>
<evidence type="ECO:0000313" key="2">
    <source>
        <dbReference type="EMBL" id="PPQ91852.1"/>
    </source>
</evidence>
<reference evidence="2 3" key="1">
    <citation type="journal article" date="2018" name="Evol. Lett.">
        <title>Horizontal gene cluster transfer increased hallucinogenic mushroom diversity.</title>
        <authorList>
            <person name="Reynolds H.T."/>
            <person name="Vijayakumar V."/>
            <person name="Gluck-Thaler E."/>
            <person name="Korotkin H.B."/>
            <person name="Matheny P.B."/>
            <person name="Slot J.C."/>
        </authorList>
    </citation>
    <scope>NUCLEOTIDE SEQUENCE [LARGE SCALE GENOMIC DNA]</scope>
    <source>
        <strain evidence="2 3">2631</strain>
    </source>
</reference>
<gene>
    <name evidence="2" type="ORF">CVT25_000793</name>
</gene>
<feature type="compositionally biased region" description="Basic and acidic residues" evidence="1">
    <location>
        <begin position="27"/>
        <end position="42"/>
    </location>
</feature>
<organism evidence="2 3">
    <name type="scientific">Psilocybe cyanescens</name>
    <dbReference type="NCBI Taxonomy" id="93625"/>
    <lineage>
        <taxon>Eukaryota</taxon>
        <taxon>Fungi</taxon>
        <taxon>Dikarya</taxon>
        <taxon>Basidiomycota</taxon>
        <taxon>Agaricomycotina</taxon>
        <taxon>Agaricomycetes</taxon>
        <taxon>Agaricomycetidae</taxon>
        <taxon>Agaricales</taxon>
        <taxon>Agaricineae</taxon>
        <taxon>Strophariaceae</taxon>
        <taxon>Psilocybe</taxon>
    </lineage>
</organism>
<proteinExistence type="predicted"/>
<dbReference type="EMBL" id="NHYD01001230">
    <property type="protein sequence ID" value="PPQ91852.1"/>
    <property type="molecule type" value="Genomic_DNA"/>
</dbReference>
<protein>
    <submittedName>
        <fullName evidence="2">Uncharacterized protein</fullName>
    </submittedName>
</protein>
<evidence type="ECO:0000256" key="1">
    <source>
        <dbReference type="SAM" id="MobiDB-lite"/>
    </source>
</evidence>